<evidence type="ECO:0000259" key="2">
    <source>
        <dbReference type="Pfam" id="PF13699"/>
    </source>
</evidence>
<sequence length="555" mass="60095">MGNHHAPPPTRYGAPAGAGGGMSRQGAPNRVMPNGVMQGRFLGSLQAKGNAFALPPSFTLPSGPGQKLPEDVCGKMESFFRADFSAVRVHVGPEASAIGAQAFTVGDAIVFAPGQYDPKTTRGQQILGHELAHVVQQRSGRVRNPFGGGLAVVQDPALEAEADRLGQRAVLSVQMTAAPGAPPWAGPRGGAALQPYKVLGHEKLYSWEPEKRPWGGYPYAIVPPGTMAAQHRKRPTQSEAMFLGRQDKTTAHVVYRGAGDVSLRVSDDNSMAIEDSDLGRRQPKTFFATDAVITASNNSLTQVGSPVRLVRTGDTVTILTGWWSQTTLHGVRPSFNNATPNALPQNCNEIASTITGIANVDNAGENLMEARFRDLMGLNRGDDYSARAQDYVTRHGNAGNRNNRALSQRHLNQFANPGVGDTYMIHTVGQTEKDQLLNEQADLMGIALNAQTRQRLAQIEQRLIVLAQAPTRVHDFESNTDRQLSWSYHFAAVVARSGGDCVSLENYARGDMRGAGSDPRWYFQMYSQTKTGQTFHEFHKGKGDYANPITVAVSR</sequence>
<dbReference type="InterPro" id="IPR025295">
    <property type="entry name" value="eCIS_core_dom"/>
</dbReference>
<organism evidence="3 4">
    <name type="scientific">Magnetospirillum sulfuroxidans</name>
    <dbReference type="NCBI Taxonomy" id="611300"/>
    <lineage>
        <taxon>Bacteria</taxon>
        <taxon>Pseudomonadati</taxon>
        <taxon>Pseudomonadota</taxon>
        <taxon>Alphaproteobacteria</taxon>
        <taxon>Rhodospirillales</taxon>
        <taxon>Rhodospirillaceae</taxon>
        <taxon>Magnetospirillum</taxon>
    </lineage>
</organism>
<evidence type="ECO:0000313" key="4">
    <source>
        <dbReference type="Proteomes" id="UP000680714"/>
    </source>
</evidence>
<dbReference type="Proteomes" id="UP000680714">
    <property type="component" value="Unassembled WGS sequence"/>
</dbReference>
<proteinExistence type="predicted"/>
<dbReference type="Pfam" id="PF13699">
    <property type="entry name" value="eCIS_core"/>
    <property type="match status" value="1"/>
</dbReference>
<evidence type="ECO:0000256" key="1">
    <source>
        <dbReference type="SAM" id="MobiDB-lite"/>
    </source>
</evidence>
<dbReference type="RefSeq" id="WP_211548303.1">
    <property type="nucleotide sequence ID" value="NZ_JAGTUF010000007.1"/>
</dbReference>
<feature type="region of interest" description="Disordered" evidence="1">
    <location>
        <begin position="1"/>
        <end position="32"/>
    </location>
</feature>
<gene>
    <name evidence="3" type="ORF">KEC16_09730</name>
</gene>
<name>A0ABS5IC50_9PROT</name>
<accession>A0ABS5IC50</accession>
<evidence type="ECO:0000313" key="3">
    <source>
        <dbReference type="EMBL" id="MBR9971995.1"/>
    </source>
</evidence>
<feature type="compositionally biased region" description="Pro residues" evidence="1">
    <location>
        <begin position="1"/>
        <end position="10"/>
    </location>
</feature>
<comment type="caution">
    <text evidence="3">The sequence shown here is derived from an EMBL/GenBank/DDBJ whole genome shotgun (WGS) entry which is preliminary data.</text>
</comment>
<protein>
    <submittedName>
        <fullName evidence="3">DUF4157 domain-containing protein</fullName>
    </submittedName>
</protein>
<keyword evidence="4" id="KW-1185">Reference proteome</keyword>
<dbReference type="EMBL" id="JAGTUF010000007">
    <property type="protein sequence ID" value="MBR9971995.1"/>
    <property type="molecule type" value="Genomic_DNA"/>
</dbReference>
<feature type="domain" description="eCIS core" evidence="2">
    <location>
        <begin position="68"/>
        <end position="140"/>
    </location>
</feature>
<reference evidence="3 4" key="1">
    <citation type="submission" date="2021-04" db="EMBL/GenBank/DDBJ databases">
        <title>Magnetospirillum sulfuroxidans sp. nov., a facultative chemolithoautotrophic sulfur-oxidizing alphaproteobacterium isolated from freshwater sediment and proposals for Paramagetospirillum gen. nov., and Magnetospirillaceae fam. nov.</title>
        <authorList>
            <person name="Koziaeva V."/>
            <person name="Geelhoed J.S."/>
            <person name="Sorokin D.Y."/>
            <person name="Grouzdev D.S."/>
        </authorList>
    </citation>
    <scope>NUCLEOTIDE SEQUENCE [LARGE SCALE GENOMIC DNA]</scope>
    <source>
        <strain evidence="3 4">J10</strain>
    </source>
</reference>